<evidence type="ECO:0000313" key="2">
    <source>
        <dbReference type="Proteomes" id="UP000229757"/>
    </source>
</evidence>
<proteinExistence type="predicted"/>
<protein>
    <submittedName>
        <fullName evidence="1">Uncharacterized protein</fullName>
    </submittedName>
</protein>
<name>A0A2K8KVJ8_9GAMM</name>
<dbReference type="AlphaFoldDB" id="A0A2K8KVJ8"/>
<dbReference type="Proteomes" id="UP000229757">
    <property type="component" value="Chromosome"/>
</dbReference>
<reference evidence="1 2" key="1">
    <citation type="journal article" date="2017" name="Environ. Microbiol.">
        <title>Genomic and physiological analyses of 'Reinekea forsetii' reveal a versatile opportunistic lifestyle during spring algae blooms.</title>
        <authorList>
            <person name="Avci B."/>
            <person name="Hahnke R.L."/>
            <person name="Chafee M."/>
            <person name="Fischer T."/>
            <person name="Gruber-Vodicka H."/>
            <person name="Tegetmeyer H.E."/>
            <person name="Harder J."/>
            <person name="Fuchs B.M."/>
            <person name="Amann R.I."/>
            <person name="Teeling H."/>
        </authorList>
    </citation>
    <scope>NUCLEOTIDE SEQUENCE [LARGE SCALE GENOMIC DNA]</scope>
    <source>
        <strain evidence="1 2">Hel1_31_D35</strain>
    </source>
</reference>
<accession>A0A2K8KVJ8</accession>
<keyword evidence="2" id="KW-1185">Reference proteome</keyword>
<dbReference type="KEGG" id="rfo:REIFOR_02908"/>
<organism evidence="1 2">
    <name type="scientific">Reinekea forsetii</name>
    <dbReference type="NCBI Taxonomy" id="1336806"/>
    <lineage>
        <taxon>Bacteria</taxon>
        <taxon>Pseudomonadati</taxon>
        <taxon>Pseudomonadota</taxon>
        <taxon>Gammaproteobacteria</taxon>
        <taxon>Oceanospirillales</taxon>
        <taxon>Saccharospirillaceae</taxon>
        <taxon>Reinekea</taxon>
    </lineage>
</organism>
<evidence type="ECO:0000313" key="1">
    <source>
        <dbReference type="EMBL" id="ATX78029.1"/>
    </source>
</evidence>
<gene>
    <name evidence="1" type="ORF">REIFOR_02908</name>
</gene>
<dbReference type="EMBL" id="CP011797">
    <property type="protein sequence ID" value="ATX78029.1"/>
    <property type="molecule type" value="Genomic_DNA"/>
</dbReference>
<sequence>MTQELSITVARPLRFYTAFRMNERGFDSERSGKSTGNPPS</sequence>